<dbReference type="Proteomes" id="UP000078148">
    <property type="component" value="Chromosome"/>
</dbReference>
<name>A0A172ZFV0_9BACL</name>
<dbReference type="KEGG" id="pbv:AR543_08440"/>
<dbReference type="OrthoDB" id="9799909at2"/>
<dbReference type="InterPro" id="IPR006640">
    <property type="entry name" value="SprT-like_domain"/>
</dbReference>
<dbReference type="EMBL" id="CP013023">
    <property type="protein sequence ID" value="ANF96030.1"/>
    <property type="molecule type" value="Genomic_DNA"/>
</dbReference>
<reference evidence="3" key="1">
    <citation type="submission" date="2015-10" db="EMBL/GenBank/DDBJ databases">
        <title>Genome of Paenibacillus bovis sp. nov.</title>
        <authorList>
            <person name="Wu Z."/>
            <person name="Gao C."/>
            <person name="Liu Z."/>
            <person name="Zheng H."/>
        </authorList>
    </citation>
    <scope>NUCLEOTIDE SEQUENCE [LARGE SCALE GENOMIC DNA]</scope>
    <source>
        <strain evidence="3">BD3526</strain>
    </source>
</reference>
<evidence type="ECO:0000313" key="3">
    <source>
        <dbReference type="Proteomes" id="UP000078148"/>
    </source>
</evidence>
<feature type="domain" description="SprT-like" evidence="1">
    <location>
        <begin position="4"/>
        <end position="152"/>
    </location>
</feature>
<organism evidence="2 3">
    <name type="scientific">Paenibacillus bovis</name>
    <dbReference type="NCBI Taxonomy" id="1616788"/>
    <lineage>
        <taxon>Bacteria</taxon>
        <taxon>Bacillati</taxon>
        <taxon>Bacillota</taxon>
        <taxon>Bacilli</taxon>
        <taxon>Bacillales</taxon>
        <taxon>Paenibacillaceae</taxon>
        <taxon>Paenibacillus</taxon>
    </lineage>
</organism>
<evidence type="ECO:0000259" key="1">
    <source>
        <dbReference type="SMART" id="SM00731"/>
    </source>
</evidence>
<dbReference type="RefSeq" id="WP_060533513.1">
    <property type="nucleotide sequence ID" value="NZ_CP013023.1"/>
</dbReference>
<dbReference type="NCBIfam" id="NF003339">
    <property type="entry name" value="PRK04351.1"/>
    <property type="match status" value="1"/>
</dbReference>
<proteinExistence type="predicted"/>
<keyword evidence="3" id="KW-1185">Reference proteome</keyword>
<dbReference type="SMART" id="SM00731">
    <property type="entry name" value="SprT"/>
    <property type="match status" value="1"/>
</dbReference>
<accession>A0A172ZFV0</accession>
<sequence>MTNDELQVWVEQLSLQHFERPFLHQAVFNARLRTTGGRYFLKSHHIEINPHQLQAFGRDEVEKIIKHELCHYHLHIQGLGYQHRDPEFKYWLRRVGGGRYCQIPPEMMGIKRKELYRYRLVCRECATQYLRKRRMNPDRYRCGKCGGKLNLEVLDLPRESW</sequence>
<reference evidence="2 3" key="2">
    <citation type="journal article" date="2016" name="Int. J. Syst. Evol. Microbiol.">
        <title>Paenibacillus bovis sp. nov., isolated from raw yak (Bos grunniens) milk.</title>
        <authorList>
            <person name="Gao C."/>
            <person name="Han J."/>
            <person name="Liu Z."/>
            <person name="Xu X."/>
            <person name="Hang F."/>
            <person name="Wu Z."/>
        </authorList>
    </citation>
    <scope>NUCLEOTIDE SEQUENCE [LARGE SCALE GENOMIC DNA]</scope>
    <source>
        <strain evidence="2 3">BD3526</strain>
    </source>
</reference>
<dbReference type="AlphaFoldDB" id="A0A172ZFV0"/>
<dbReference type="STRING" id="1616788.AR543_08440"/>
<dbReference type="Pfam" id="PF10263">
    <property type="entry name" value="SprT-like"/>
    <property type="match status" value="1"/>
</dbReference>
<dbReference type="GO" id="GO:0006950">
    <property type="term" value="P:response to stress"/>
    <property type="evidence" value="ECO:0007669"/>
    <property type="project" value="UniProtKB-ARBA"/>
</dbReference>
<protein>
    <submittedName>
        <fullName evidence="2">SprT family protein</fullName>
    </submittedName>
</protein>
<evidence type="ECO:0000313" key="2">
    <source>
        <dbReference type="EMBL" id="ANF96030.1"/>
    </source>
</evidence>
<gene>
    <name evidence="2" type="ORF">AR543_08440</name>
</gene>